<dbReference type="SUPFAM" id="SSF54277">
    <property type="entry name" value="CAD &amp; PB1 domains"/>
    <property type="match status" value="1"/>
</dbReference>
<feature type="domain" description="PB1" evidence="1">
    <location>
        <begin position="45"/>
        <end position="135"/>
    </location>
</feature>
<protein>
    <recommendedName>
        <fullName evidence="1">PB1 domain-containing protein</fullName>
    </recommendedName>
</protein>
<evidence type="ECO:0000313" key="2">
    <source>
        <dbReference type="EMBL" id="KAJ0218852.1"/>
    </source>
</evidence>
<proteinExistence type="predicted"/>
<organism evidence="2 3">
    <name type="scientific">Lactuca sativa</name>
    <name type="common">Garden lettuce</name>
    <dbReference type="NCBI Taxonomy" id="4236"/>
    <lineage>
        <taxon>Eukaryota</taxon>
        <taxon>Viridiplantae</taxon>
        <taxon>Streptophyta</taxon>
        <taxon>Embryophyta</taxon>
        <taxon>Tracheophyta</taxon>
        <taxon>Spermatophyta</taxon>
        <taxon>Magnoliopsida</taxon>
        <taxon>eudicotyledons</taxon>
        <taxon>Gunneridae</taxon>
        <taxon>Pentapetalae</taxon>
        <taxon>asterids</taxon>
        <taxon>campanulids</taxon>
        <taxon>Asterales</taxon>
        <taxon>Asteraceae</taxon>
        <taxon>Cichorioideae</taxon>
        <taxon>Cichorieae</taxon>
        <taxon>Lactucinae</taxon>
        <taxon>Lactuca</taxon>
    </lineage>
</organism>
<dbReference type="EMBL" id="NBSK02000003">
    <property type="protein sequence ID" value="KAJ0218852.1"/>
    <property type="molecule type" value="Genomic_DNA"/>
</dbReference>
<dbReference type="Gene3D" id="3.10.20.90">
    <property type="entry name" value="Phosphatidylinositol 3-kinase Catalytic Subunit, Chain A, domain 1"/>
    <property type="match status" value="1"/>
</dbReference>
<dbReference type="Proteomes" id="UP000235145">
    <property type="component" value="Unassembled WGS sequence"/>
</dbReference>
<dbReference type="CDD" id="cd06410">
    <property type="entry name" value="PB1_UP2"/>
    <property type="match status" value="1"/>
</dbReference>
<comment type="caution">
    <text evidence="2">The sequence shown here is derived from an EMBL/GenBank/DDBJ whole genome shotgun (WGS) entry which is preliminary data.</text>
</comment>
<dbReference type="PANTHER" id="PTHR31066">
    <property type="entry name" value="OS05G0427100 PROTEIN-RELATED"/>
    <property type="match status" value="1"/>
</dbReference>
<keyword evidence="3" id="KW-1185">Reference proteome</keyword>
<name>A0A9R1XTL2_LACSA</name>
<evidence type="ECO:0000259" key="1">
    <source>
        <dbReference type="SMART" id="SM00666"/>
    </source>
</evidence>
<gene>
    <name evidence="2" type="ORF">LSAT_V11C300133280</name>
</gene>
<evidence type="ECO:0000313" key="3">
    <source>
        <dbReference type="Proteomes" id="UP000235145"/>
    </source>
</evidence>
<dbReference type="InterPro" id="IPR053198">
    <property type="entry name" value="Gynoecium_Dev_Regulator"/>
</dbReference>
<dbReference type="SMART" id="SM00666">
    <property type="entry name" value="PB1"/>
    <property type="match status" value="1"/>
</dbReference>
<accession>A0A9R1XTL2</accession>
<dbReference type="InterPro" id="IPR000270">
    <property type="entry name" value="PB1_dom"/>
</dbReference>
<reference evidence="2 3" key="1">
    <citation type="journal article" date="2017" name="Nat. Commun.">
        <title>Genome assembly with in vitro proximity ligation data and whole-genome triplication in lettuce.</title>
        <authorList>
            <person name="Reyes-Chin-Wo S."/>
            <person name="Wang Z."/>
            <person name="Yang X."/>
            <person name="Kozik A."/>
            <person name="Arikit S."/>
            <person name="Song C."/>
            <person name="Xia L."/>
            <person name="Froenicke L."/>
            <person name="Lavelle D.O."/>
            <person name="Truco M.J."/>
            <person name="Xia R."/>
            <person name="Zhu S."/>
            <person name="Xu C."/>
            <person name="Xu H."/>
            <person name="Xu X."/>
            <person name="Cox K."/>
            <person name="Korf I."/>
            <person name="Meyers B.C."/>
            <person name="Michelmore R.W."/>
        </authorList>
    </citation>
    <scope>NUCLEOTIDE SEQUENCE [LARGE SCALE GENOMIC DNA]</scope>
    <source>
        <strain evidence="3">cv. Salinas</strain>
        <tissue evidence="2">Seedlings</tissue>
    </source>
</reference>
<sequence length="233" mass="26443">MHNHSFTFPSSNHQIKLIQSKNTKSQMEKKVKLMCSYGGRIQQRPHDLQLSYINGHTKILTVNRDINFSTLLCKLHDLCEYNLQIQIKYKLPGHDLEALVSVFDDDDVDQMMFEYDLLRRGSITPPRFRLFVFFPATVTPVASGSLNPDFLFGFDKEYSFETSEIRENSDVGATLPGNAVVGGGALKRSPEVWTGESYVYPPPMVYRPPVKVGGYFEAGLYNLYANCGGTQRR</sequence>
<dbReference type="Pfam" id="PF00564">
    <property type="entry name" value="PB1"/>
    <property type="match status" value="1"/>
</dbReference>
<dbReference type="AlphaFoldDB" id="A0A9R1XTL2"/>
<dbReference type="PANTHER" id="PTHR31066:SF60">
    <property type="entry name" value="PB1 DOMAIN-CONTAINING PROTEIN"/>
    <property type="match status" value="1"/>
</dbReference>